<organism evidence="8 9">
    <name type="scientific">Oleomonas cavernae</name>
    <dbReference type="NCBI Taxonomy" id="2320859"/>
    <lineage>
        <taxon>Bacteria</taxon>
        <taxon>Pseudomonadati</taxon>
        <taxon>Pseudomonadota</taxon>
        <taxon>Alphaproteobacteria</taxon>
        <taxon>Acetobacterales</taxon>
        <taxon>Acetobacteraceae</taxon>
        <taxon>Oleomonas</taxon>
    </lineage>
</organism>
<dbReference type="Pfam" id="PF00353">
    <property type="entry name" value="HemolysinCabind"/>
    <property type="match status" value="10"/>
</dbReference>
<evidence type="ECO:0000256" key="1">
    <source>
        <dbReference type="ARBA" id="ARBA00004370"/>
    </source>
</evidence>
<dbReference type="PANTHER" id="PTHR38340">
    <property type="entry name" value="S-LAYER PROTEIN"/>
    <property type="match status" value="1"/>
</dbReference>
<dbReference type="AlphaFoldDB" id="A0A418WHU3"/>
<dbReference type="PANTHER" id="PTHR38340:SF1">
    <property type="entry name" value="S-LAYER PROTEIN"/>
    <property type="match status" value="1"/>
</dbReference>
<dbReference type="SUPFAM" id="SSF51120">
    <property type="entry name" value="beta-Roll"/>
    <property type="match status" value="6"/>
</dbReference>
<protein>
    <recommendedName>
        <fullName evidence="10">Calcium-binding protein</fullName>
    </recommendedName>
</protein>
<proteinExistence type="predicted"/>
<evidence type="ECO:0000256" key="4">
    <source>
        <dbReference type="ARBA" id="ARBA00022656"/>
    </source>
</evidence>
<dbReference type="InterPro" id="IPR018511">
    <property type="entry name" value="Hemolysin-typ_Ca-bd_CS"/>
</dbReference>
<gene>
    <name evidence="8" type="ORF">D3874_23170</name>
</gene>
<evidence type="ECO:0000256" key="2">
    <source>
        <dbReference type="ARBA" id="ARBA00004613"/>
    </source>
</evidence>
<dbReference type="InterPro" id="IPR003995">
    <property type="entry name" value="RTX_toxin_determinant-A"/>
</dbReference>
<evidence type="ECO:0000256" key="3">
    <source>
        <dbReference type="ARBA" id="ARBA00022525"/>
    </source>
</evidence>
<dbReference type="InterPro" id="IPR001343">
    <property type="entry name" value="Hemolysn_Ca-bd"/>
</dbReference>
<dbReference type="InterPro" id="IPR011049">
    <property type="entry name" value="Serralysin-like_metalloprot_C"/>
</dbReference>
<evidence type="ECO:0008006" key="10">
    <source>
        <dbReference type="Google" id="ProtNLM"/>
    </source>
</evidence>
<dbReference type="EMBL" id="QYUK01000011">
    <property type="protein sequence ID" value="RJF89512.1"/>
    <property type="molecule type" value="Genomic_DNA"/>
</dbReference>
<keyword evidence="3" id="KW-0964">Secreted</keyword>
<keyword evidence="9" id="KW-1185">Reference proteome</keyword>
<dbReference type="GO" id="GO:0005576">
    <property type="term" value="C:extracellular region"/>
    <property type="evidence" value="ECO:0007669"/>
    <property type="project" value="UniProtKB-SubCell"/>
</dbReference>
<keyword evidence="4" id="KW-0800">Toxin</keyword>
<dbReference type="PROSITE" id="PS00330">
    <property type="entry name" value="HEMOLYSIN_CALCIUM"/>
    <property type="match status" value="13"/>
</dbReference>
<dbReference type="PRINTS" id="PR00313">
    <property type="entry name" value="CABNDNGRPT"/>
</dbReference>
<evidence type="ECO:0000313" key="9">
    <source>
        <dbReference type="Proteomes" id="UP000284605"/>
    </source>
</evidence>
<evidence type="ECO:0000256" key="7">
    <source>
        <dbReference type="ARBA" id="ARBA00023136"/>
    </source>
</evidence>
<dbReference type="GO" id="GO:0090729">
    <property type="term" value="F:toxin activity"/>
    <property type="evidence" value="ECO:0007669"/>
    <property type="project" value="UniProtKB-KW"/>
</dbReference>
<dbReference type="GO" id="GO:0016020">
    <property type="term" value="C:membrane"/>
    <property type="evidence" value="ECO:0007669"/>
    <property type="project" value="UniProtKB-SubCell"/>
</dbReference>
<evidence type="ECO:0000256" key="5">
    <source>
        <dbReference type="ARBA" id="ARBA00022737"/>
    </source>
</evidence>
<name>A0A418WHU3_9PROT</name>
<dbReference type="InterPro" id="IPR050557">
    <property type="entry name" value="RTX_toxin/Mannuronan_C5-epim"/>
</dbReference>
<dbReference type="Proteomes" id="UP000284605">
    <property type="component" value="Unassembled WGS sequence"/>
</dbReference>
<dbReference type="GO" id="GO:0005509">
    <property type="term" value="F:calcium ion binding"/>
    <property type="evidence" value="ECO:0007669"/>
    <property type="project" value="InterPro"/>
</dbReference>
<comment type="subcellular location">
    <subcellularLocation>
        <location evidence="1">Membrane</location>
    </subcellularLocation>
    <subcellularLocation>
        <location evidence="2">Secreted</location>
    </subcellularLocation>
</comment>
<accession>A0A418WHU3</accession>
<keyword evidence="7" id="KW-0472">Membrane</keyword>
<evidence type="ECO:0000313" key="8">
    <source>
        <dbReference type="EMBL" id="RJF89512.1"/>
    </source>
</evidence>
<sequence>MNFRQSPSTVAAQRHGSALALTIDGVAVLANINGTSNADVLDGTTEADVINGFAGDDEIYGDAGDDTLEGGEGDDILGGGAGVDRLVGGNGDDGYVIDDDSADTIVETADGGIDTVAAFHDYTLPTNVEGLLLYAGQKGFGNDQINVLVAHDDGAELYGLGSEDYLIGGAGNDRLDGGTGDDRLEGGAGDDTYVVDSARDVVIDTTGTDTVLAYLNWRLGSGFENLTLKGSAGFSGSGNSLGNTIIGNAGGNKIDGASGNDTLQGGDGDDTLLGGNGADSLTGGRGVDMLQGGLGNDTYYLDAGDNADTVSEAGADGIDTVVAAFDYTLIGGFENLTLRAGIRGQGNNLGNSITGNRSANTLLGEAGNDTLDGGDGNDTLEGGAGNDILIGGAGIDVLKGGLGNDTYYLDPANVRRDSVSEENGGGTDIVISGFDYTLLDGFENLTLTGGVRGQGNAGNNTILGSAGDNRLLGEAGNDGLDGAAGNDRLEGGVGNDKLTGGLGQDLVFGGDGNDQLVITSTADVAGGEIYDGGNGSDAIVFSGPGRLDLSQLALTGIEKAVSNGGALAMSFAMLKSFAVVDAHEIHLTDGGTLDLTGIASLPGLMYLYLSDQDTVLDLRQIEVGTPRYYNLWINGGAGDDVLTGGDGLTAAYEYLDGGKGNDILHAGDSYINYLTGGRGKDMVYGSDGNDVLIVKARDVVSGEIYDGGAGDDQLTFEPQREGEILDVNLDGVTLLNIETLRGTDIRISIEDAERLANFSAHNVYLKDGGVLDFGTSDFAYMLSVHFADEATTLDLRTPAGAFPRKTATSVYGGAGDDIIYAGANQSTIDGGGGDDVIYNDNTWRVTGGDGADRFVFKAKKVCVITDFEDGIDTFDVSALGYHTFDEMVAAGFSVTENYTGGVRVNLGQSTTLLLNTMPLDTIEASDFLFA</sequence>
<keyword evidence="5" id="KW-0677">Repeat</keyword>
<keyword evidence="6" id="KW-0843">Virulence</keyword>
<reference evidence="8 9" key="1">
    <citation type="submission" date="2018-09" db="EMBL/GenBank/DDBJ databases">
        <authorList>
            <person name="Zhu H."/>
        </authorList>
    </citation>
    <scope>NUCLEOTIDE SEQUENCE [LARGE SCALE GENOMIC DNA]</scope>
    <source>
        <strain evidence="8 9">K1W22B-8</strain>
    </source>
</reference>
<evidence type="ECO:0000256" key="6">
    <source>
        <dbReference type="ARBA" id="ARBA00023026"/>
    </source>
</evidence>
<dbReference type="Gene3D" id="2.150.10.10">
    <property type="entry name" value="Serralysin-like metalloprotease, C-terminal"/>
    <property type="match status" value="8"/>
</dbReference>
<comment type="caution">
    <text evidence="8">The sequence shown here is derived from an EMBL/GenBank/DDBJ whole genome shotgun (WGS) entry which is preliminary data.</text>
</comment>
<dbReference type="PRINTS" id="PR01488">
    <property type="entry name" value="RTXTOXINA"/>
</dbReference>